<organism evidence="2 3">
    <name type="scientific">Mucilaginibacter terrae</name>
    <dbReference type="NCBI Taxonomy" id="1955052"/>
    <lineage>
        <taxon>Bacteria</taxon>
        <taxon>Pseudomonadati</taxon>
        <taxon>Bacteroidota</taxon>
        <taxon>Sphingobacteriia</taxon>
        <taxon>Sphingobacteriales</taxon>
        <taxon>Sphingobacteriaceae</taxon>
        <taxon>Mucilaginibacter</taxon>
    </lineage>
</organism>
<evidence type="ECO:0000313" key="2">
    <source>
        <dbReference type="EMBL" id="MDT3405134.1"/>
    </source>
</evidence>
<dbReference type="InterPro" id="IPR036515">
    <property type="entry name" value="Transposase_17_sf"/>
</dbReference>
<keyword evidence="3" id="KW-1185">Reference proteome</keyword>
<dbReference type="SUPFAM" id="SSF143422">
    <property type="entry name" value="Transposase IS200-like"/>
    <property type="match status" value="1"/>
</dbReference>
<dbReference type="Gene3D" id="3.30.70.1290">
    <property type="entry name" value="Transposase IS200-like"/>
    <property type="match status" value="1"/>
</dbReference>
<accession>A0ABU3GZD8</accession>
<comment type="caution">
    <text evidence="2">The sequence shown here is derived from an EMBL/GenBank/DDBJ whole genome shotgun (WGS) entry which is preliminary data.</text>
</comment>
<dbReference type="Proteomes" id="UP001258315">
    <property type="component" value="Unassembled WGS sequence"/>
</dbReference>
<name>A0ABU3GZD8_9SPHI</name>
<dbReference type="SMART" id="SM01321">
    <property type="entry name" value="Y1_Tnp"/>
    <property type="match status" value="1"/>
</dbReference>
<evidence type="ECO:0000259" key="1">
    <source>
        <dbReference type="SMART" id="SM01321"/>
    </source>
</evidence>
<feature type="domain" description="Transposase IS200-like" evidence="1">
    <location>
        <begin position="2"/>
        <end position="133"/>
    </location>
</feature>
<dbReference type="RefSeq" id="WP_311953292.1">
    <property type="nucleotide sequence ID" value="NZ_JAVLVU010000001.1"/>
</dbReference>
<sequence length="173" mass="20982">MQLDTIYFYTASILNWIPLLQEDKFKFIVLDSLIHLVEKRKLEVYGFVIMPNHIHIIWKNIALNGKEMPYASFMKFTSHQFQKELRTGESSLLERFAVERNNRDYQFWQRNSLPIELYSRGIFEQKLDYIHLNPLQAHWNLVTDPTDYLYSSASFYEKEDRHYSWLTDYRDVI</sequence>
<dbReference type="PANTHER" id="PTHR36966">
    <property type="entry name" value="REP-ASSOCIATED TYROSINE TRANSPOSASE"/>
    <property type="match status" value="1"/>
</dbReference>
<protein>
    <submittedName>
        <fullName evidence="2">Transposase</fullName>
    </submittedName>
</protein>
<dbReference type="PANTHER" id="PTHR36966:SF1">
    <property type="entry name" value="REP-ASSOCIATED TYROSINE TRANSPOSASE"/>
    <property type="match status" value="1"/>
</dbReference>
<evidence type="ECO:0000313" key="3">
    <source>
        <dbReference type="Proteomes" id="UP001258315"/>
    </source>
</evidence>
<reference evidence="3" key="1">
    <citation type="submission" date="2023-07" db="EMBL/GenBank/DDBJ databases">
        <title>Functional and genomic diversity of the sorghum phyllosphere microbiome.</title>
        <authorList>
            <person name="Shade A."/>
        </authorList>
    </citation>
    <scope>NUCLEOTIDE SEQUENCE [LARGE SCALE GENOMIC DNA]</scope>
    <source>
        <strain evidence="3">SORGH_AS_0422</strain>
    </source>
</reference>
<dbReference type="InterPro" id="IPR052715">
    <property type="entry name" value="RAYT_transposase"/>
</dbReference>
<dbReference type="InterPro" id="IPR002686">
    <property type="entry name" value="Transposase_17"/>
</dbReference>
<proteinExistence type="predicted"/>
<dbReference type="EMBL" id="JAVLVU010000001">
    <property type="protein sequence ID" value="MDT3405134.1"/>
    <property type="molecule type" value="Genomic_DNA"/>
</dbReference>
<gene>
    <name evidence="2" type="ORF">QE417_004206</name>
</gene>